<reference evidence="2" key="1">
    <citation type="submission" date="2020-08" db="EMBL/GenBank/DDBJ databases">
        <title>Studying the diversity of plant-associated saprophytic bacteria and their role in host health and plant-pathogen interactions.</title>
        <authorList>
            <person name="Potnis N."/>
        </authorList>
    </citation>
    <scope>NUCLEOTIDE SEQUENCE</scope>
    <source>
        <strain evidence="2">F21</strain>
    </source>
</reference>
<organism evidence="2">
    <name type="scientific">Xanthomonas arboricola</name>
    <dbReference type="NCBI Taxonomy" id="56448"/>
    <lineage>
        <taxon>Bacteria</taxon>
        <taxon>Pseudomonadati</taxon>
        <taxon>Pseudomonadota</taxon>
        <taxon>Gammaproteobacteria</taxon>
        <taxon>Lysobacterales</taxon>
        <taxon>Lysobacteraceae</taxon>
        <taxon>Xanthomonas</taxon>
    </lineage>
</organism>
<name>A0AB73GU15_9XANT</name>
<sequence>MVLHSDLGSKRILITGASGFTGRYVTDELKAQGCEVIGLGGAEHSVPSWAAGLRPADRYLQADLRDADGLRNVLKESRPDIVIHLAALAFVAHGNADDFYQVNLVGTRHLLQAIDDAAIAPERVLIASSANVYGNSSAGRLDESVTPAPANDYAVSKLGMEHVVRLWQGRLPCTVVRPFNYTGRGQSENFLIPKIVSHFARRAARMELGNLDVARDFGDVRAVACAYRGLLQSEAAVDRTVNVCSGIAFSLREVIDLCAQITGHTLDVSVNPAFVRSNEVKMLCGDNTLLRQMTSDWSCPPLRETLEWMLTAPSQDEPLAA</sequence>
<comment type="caution">
    <text evidence="2">The sequence shown here is derived from an EMBL/GenBank/DDBJ whole genome shotgun (WGS) entry which is preliminary data.</text>
</comment>
<dbReference type="Gene3D" id="3.40.50.720">
    <property type="entry name" value="NAD(P)-binding Rossmann-like Domain"/>
    <property type="match status" value="1"/>
</dbReference>
<dbReference type="EMBL" id="JACIIQ010000003">
    <property type="protein sequence ID" value="MBB5669460.1"/>
    <property type="molecule type" value="Genomic_DNA"/>
</dbReference>
<dbReference type="InterPro" id="IPR016040">
    <property type="entry name" value="NAD(P)-bd_dom"/>
</dbReference>
<feature type="domain" description="NAD(P)-binding" evidence="1">
    <location>
        <begin position="13"/>
        <end position="292"/>
    </location>
</feature>
<proteinExistence type="predicted"/>
<dbReference type="AlphaFoldDB" id="A0AB73GU15"/>
<dbReference type="SUPFAM" id="SSF51735">
    <property type="entry name" value="NAD(P)-binding Rossmann-fold domains"/>
    <property type="match status" value="1"/>
</dbReference>
<evidence type="ECO:0000313" key="2">
    <source>
        <dbReference type="EMBL" id="MBB5669460.1"/>
    </source>
</evidence>
<gene>
    <name evidence="2" type="ORF">FHR65_000994</name>
</gene>
<dbReference type="RefSeq" id="WP_024938357.1">
    <property type="nucleotide sequence ID" value="NZ_JACHNQ010000002.1"/>
</dbReference>
<dbReference type="Gene3D" id="3.90.25.10">
    <property type="entry name" value="UDP-galactose 4-epimerase, domain 1"/>
    <property type="match status" value="1"/>
</dbReference>
<dbReference type="Pfam" id="PF16363">
    <property type="entry name" value="GDP_Man_Dehyd"/>
    <property type="match status" value="1"/>
</dbReference>
<dbReference type="InterPro" id="IPR036291">
    <property type="entry name" value="NAD(P)-bd_dom_sf"/>
</dbReference>
<evidence type="ECO:0000259" key="1">
    <source>
        <dbReference type="Pfam" id="PF16363"/>
    </source>
</evidence>
<dbReference type="PANTHER" id="PTHR43000">
    <property type="entry name" value="DTDP-D-GLUCOSE 4,6-DEHYDRATASE-RELATED"/>
    <property type="match status" value="1"/>
</dbReference>
<dbReference type="Proteomes" id="UP000528595">
    <property type="component" value="Unassembled WGS sequence"/>
</dbReference>
<accession>A0AB73GU15</accession>
<protein>
    <submittedName>
        <fullName evidence="2">Nucleoside-diphosphate-sugar epimerase</fullName>
    </submittedName>
</protein>